<name>A0A840E1E8_9BACT</name>
<dbReference type="Pfam" id="PF05222">
    <property type="entry name" value="AlaDh_PNT_N"/>
    <property type="match status" value="1"/>
</dbReference>
<dbReference type="SUPFAM" id="SSF52283">
    <property type="entry name" value="Formate/glycerate dehydrogenase catalytic domain-like"/>
    <property type="match status" value="1"/>
</dbReference>
<dbReference type="RefSeq" id="WP_183494023.1">
    <property type="nucleotide sequence ID" value="NZ_JACIFF010000001.1"/>
</dbReference>
<keyword evidence="9" id="KW-1015">Disulfide bond</keyword>
<dbReference type="InterPro" id="IPR007886">
    <property type="entry name" value="AlaDH/PNT_N"/>
</dbReference>
<dbReference type="Gene3D" id="3.40.50.720">
    <property type="entry name" value="NAD(P)-binding Rossmann-like Domain"/>
    <property type="match status" value="2"/>
</dbReference>
<sequence length="411" mass="45785">MTPTPHTPTIAVIREEKQPTDARAPLSPKQVAKLIQAGYDIVVQPSPHRCFTDEEYRALNVPLQEDISDRQLLLGIKEVPIDRLIPEKTYCNFAHVAKFQPYNQALLRALLDKKITHVDYEYLTDEQGKRLIAFGYWAGMVGAHNGLWAYGNRTGAYSLPRLRDLYDYSVAKEVYAKLELPATLRVVLTGTGRVGAGAARVLTDAGLTRVTPDEFLGGTTGAVFTQLPVERYVSHPSGKAVKRKHFYAHSEEYKSAFAPYTERADIFVNGIFWDGKAPAFFTAEAMLEPAFRIRTIADVTCDIAPAASVPSTLKASTIADPVFGYDPATRAETEPYRDGSIDVMSIDNLPSELPRDASKAFGKILIERILPEFDRTESEILRRATITHYGQLGEEFKYLKDFAAGMLMSTR</sequence>
<evidence type="ECO:0000256" key="8">
    <source>
        <dbReference type="ARBA" id="ARBA00023027"/>
    </source>
</evidence>
<evidence type="ECO:0000256" key="4">
    <source>
        <dbReference type="ARBA" id="ARBA00012847"/>
    </source>
</evidence>
<dbReference type="GO" id="GO:0019878">
    <property type="term" value="P:lysine biosynthetic process via aminoadipic acid"/>
    <property type="evidence" value="ECO:0007669"/>
    <property type="project" value="UniProtKB-UniPathway"/>
</dbReference>
<dbReference type="Proteomes" id="UP000576209">
    <property type="component" value="Unassembled WGS sequence"/>
</dbReference>
<evidence type="ECO:0000256" key="10">
    <source>
        <dbReference type="ARBA" id="ARBA00033228"/>
    </source>
</evidence>
<feature type="active site" description="Proton acceptor" evidence="12">
    <location>
        <position position="77"/>
    </location>
</feature>
<evidence type="ECO:0000256" key="9">
    <source>
        <dbReference type="ARBA" id="ARBA00023157"/>
    </source>
</evidence>
<dbReference type="AlphaFoldDB" id="A0A840E1E8"/>
<dbReference type="PANTHER" id="PTHR11133">
    <property type="entry name" value="SACCHAROPINE DEHYDROGENASE"/>
    <property type="match status" value="1"/>
</dbReference>
<comment type="similarity">
    <text evidence="2">Belongs to the AlaDH/PNT family.</text>
</comment>
<comment type="pathway">
    <text evidence="1">Amino-acid biosynthesis; L-lysine biosynthesis via AAA pathway; L-lysine from L-alpha-aminoadipate (fungal route): step 3/3.</text>
</comment>
<evidence type="ECO:0000256" key="2">
    <source>
        <dbReference type="ARBA" id="ARBA00005689"/>
    </source>
</evidence>
<evidence type="ECO:0000256" key="11">
    <source>
        <dbReference type="ARBA" id="ARBA00047860"/>
    </source>
</evidence>
<evidence type="ECO:0000256" key="1">
    <source>
        <dbReference type="ARBA" id="ARBA00004884"/>
    </source>
</evidence>
<dbReference type="SMART" id="SM01003">
    <property type="entry name" value="AlaDh_PNT_N"/>
    <property type="match status" value="1"/>
</dbReference>
<dbReference type="SMART" id="SM01002">
    <property type="entry name" value="AlaDh_PNT_C"/>
    <property type="match status" value="1"/>
</dbReference>
<gene>
    <name evidence="16" type="ORF">GGR28_000384</name>
</gene>
<dbReference type="CDD" id="cd05199">
    <property type="entry name" value="SDH_like"/>
    <property type="match status" value="1"/>
</dbReference>
<feature type="domain" description="Alanine dehydrogenase/pyridine nucleotide transhydrogenase N-terminal" evidence="15">
    <location>
        <begin position="11"/>
        <end position="141"/>
    </location>
</feature>
<dbReference type="EC" id="1.5.1.7" evidence="4"/>
<keyword evidence="8 13" id="KW-0520">NAD</keyword>
<dbReference type="GO" id="GO:0004754">
    <property type="term" value="F:saccharopine dehydrogenase (NAD+, L-lysine-forming) activity"/>
    <property type="evidence" value="ECO:0007669"/>
    <property type="project" value="UniProtKB-EC"/>
</dbReference>
<dbReference type="GO" id="GO:0005737">
    <property type="term" value="C:cytoplasm"/>
    <property type="evidence" value="ECO:0007669"/>
    <property type="project" value="TreeGrafter"/>
</dbReference>
<evidence type="ECO:0000256" key="13">
    <source>
        <dbReference type="PIRSR" id="PIRSR018250-3"/>
    </source>
</evidence>
<protein>
    <recommendedName>
        <fullName evidence="5">Saccharopine dehydrogenase [NAD(+), L-lysine-forming]</fullName>
        <ecNumber evidence="4">1.5.1.7</ecNumber>
    </recommendedName>
    <alternativeName>
        <fullName evidence="10">Lysine--2-oxoglutarate reductase</fullName>
    </alternativeName>
</protein>
<evidence type="ECO:0000259" key="14">
    <source>
        <dbReference type="SMART" id="SM01002"/>
    </source>
</evidence>
<dbReference type="InterPro" id="IPR027281">
    <property type="entry name" value="Lys1"/>
</dbReference>
<dbReference type="EMBL" id="JACIFF010000001">
    <property type="protein sequence ID" value="MBB4077783.1"/>
    <property type="molecule type" value="Genomic_DNA"/>
</dbReference>
<feature type="binding site" evidence="13">
    <location>
        <position position="299"/>
    </location>
    <ligand>
        <name>NAD(+)</name>
        <dbReference type="ChEBI" id="CHEBI:57540"/>
    </ligand>
</feature>
<comment type="caution">
    <text evidence="16">The sequence shown here is derived from an EMBL/GenBank/DDBJ whole genome shotgun (WGS) entry which is preliminary data.</text>
</comment>
<evidence type="ECO:0000256" key="3">
    <source>
        <dbReference type="ARBA" id="ARBA00011245"/>
    </source>
</evidence>
<evidence type="ECO:0000313" key="16">
    <source>
        <dbReference type="EMBL" id="MBB4077783.1"/>
    </source>
</evidence>
<comment type="subunit">
    <text evidence="3">Monomer.</text>
</comment>
<keyword evidence="17" id="KW-1185">Reference proteome</keyword>
<accession>A0A840E1E8</accession>
<evidence type="ECO:0000313" key="17">
    <source>
        <dbReference type="Proteomes" id="UP000576209"/>
    </source>
</evidence>
<evidence type="ECO:0000259" key="15">
    <source>
        <dbReference type="SMART" id="SM01003"/>
    </source>
</evidence>
<evidence type="ECO:0000256" key="6">
    <source>
        <dbReference type="ARBA" id="ARBA00022605"/>
    </source>
</evidence>
<evidence type="ECO:0000256" key="5">
    <source>
        <dbReference type="ARBA" id="ARBA00021221"/>
    </source>
</evidence>
<feature type="binding site" evidence="13">
    <location>
        <begin position="346"/>
        <end position="349"/>
    </location>
    <ligand>
        <name>NAD(+)</name>
        <dbReference type="ChEBI" id="CHEBI:57540"/>
    </ligand>
</feature>
<reference evidence="16 17" key="1">
    <citation type="submission" date="2020-08" db="EMBL/GenBank/DDBJ databases">
        <title>Genomic Encyclopedia of Type Strains, Phase IV (KMG-IV): sequencing the most valuable type-strain genomes for metagenomic binning, comparative biology and taxonomic classification.</title>
        <authorList>
            <person name="Goeker M."/>
        </authorList>
    </citation>
    <scope>NUCLEOTIDE SEQUENCE [LARGE SCALE GENOMIC DNA]</scope>
    <source>
        <strain evidence="16 17">DSM 105137</strain>
    </source>
</reference>
<dbReference type="InterPro" id="IPR051168">
    <property type="entry name" value="AASS"/>
</dbReference>
<feature type="active site" description="Proton donor" evidence="12">
    <location>
        <position position="95"/>
    </location>
</feature>
<evidence type="ECO:0000256" key="7">
    <source>
        <dbReference type="ARBA" id="ARBA00023002"/>
    </source>
</evidence>
<feature type="domain" description="Alanine dehydrogenase/pyridine nucleotide transhydrogenase NAD(H)-binding" evidence="14">
    <location>
        <begin position="170"/>
        <end position="345"/>
    </location>
</feature>
<keyword evidence="6" id="KW-0028">Amino-acid biosynthesis</keyword>
<evidence type="ECO:0000256" key="12">
    <source>
        <dbReference type="PIRSR" id="PIRSR018250-1"/>
    </source>
</evidence>
<dbReference type="UniPathway" id="UPA00033">
    <property type="reaction ID" value="UER00034"/>
</dbReference>
<dbReference type="InterPro" id="IPR007698">
    <property type="entry name" value="AlaDH/PNT_NAD(H)-bd"/>
</dbReference>
<dbReference type="PIRSF" id="PIRSF018250">
    <property type="entry name" value="Saccharopine_DH_Lys"/>
    <property type="match status" value="1"/>
</dbReference>
<keyword evidence="7" id="KW-0560">Oxidoreductase</keyword>
<dbReference type="PANTHER" id="PTHR11133:SF23">
    <property type="entry name" value="SACCHAROPINE DEHYDROGENASE [NAD(+), L-LYSINE-FORMING]"/>
    <property type="match status" value="1"/>
</dbReference>
<proteinExistence type="inferred from homology"/>
<comment type="catalytic activity">
    <reaction evidence="11">
        <text>L-saccharopine + NAD(+) + H2O = L-lysine + 2-oxoglutarate + NADH + H(+)</text>
        <dbReference type="Rhea" id="RHEA:12440"/>
        <dbReference type="ChEBI" id="CHEBI:15377"/>
        <dbReference type="ChEBI" id="CHEBI:15378"/>
        <dbReference type="ChEBI" id="CHEBI:16810"/>
        <dbReference type="ChEBI" id="CHEBI:32551"/>
        <dbReference type="ChEBI" id="CHEBI:57540"/>
        <dbReference type="ChEBI" id="CHEBI:57945"/>
        <dbReference type="ChEBI" id="CHEBI:57951"/>
        <dbReference type="EC" id="1.5.1.7"/>
    </reaction>
</comment>
<organism evidence="16 17">
    <name type="scientific">Neolewinella aquimaris</name>
    <dbReference type="NCBI Taxonomy" id="1835722"/>
    <lineage>
        <taxon>Bacteria</taxon>
        <taxon>Pseudomonadati</taxon>
        <taxon>Bacteroidota</taxon>
        <taxon>Saprospiria</taxon>
        <taxon>Saprospirales</taxon>
        <taxon>Lewinellaceae</taxon>
        <taxon>Neolewinella</taxon>
    </lineage>
</organism>